<organism evidence="6 7">
    <name type="scientific">Candidatus Agrococcus pullicola</name>
    <dbReference type="NCBI Taxonomy" id="2838429"/>
    <lineage>
        <taxon>Bacteria</taxon>
        <taxon>Bacillati</taxon>
        <taxon>Actinomycetota</taxon>
        <taxon>Actinomycetes</taxon>
        <taxon>Micrococcales</taxon>
        <taxon>Microbacteriaceae</taxon>
        <taxon>Agrococcus</taxon>
    </lineage>
</organism>
<keyword evidence="4" id="KW-0804">Transcription</keyword>
<dbReference type="PRINTS" id="PR00039">
    <property type="entry name" value="HTHLYSR"/>
</dbReference>
<keyword evidence="2" id="KW-0805">Transcription regulation</keyword>
<dbReference type="CDD" id="cd05466">
    <property type="entry name" value="PBP2_LTTR_substrate"/>
    <property type="match status" value="1"/>
</dbReference>
<dbReference type="InterPro" id="IPR005119">
    <property type="entry name" value="LysR_subst-bd"/>
</dbReference>
<evidence type="ECO:0000256" key="4">
    <source>
        <dbReference type="ARBA" id="ARBA00023163"/>
    </source>
</evidence>
<dbReference type="Pfam" id="PF03466">
    <property type="entry name" value="LysR_substrate"/>
    <property type="match status" value="1"/>
</dbReference>
<comment type="similarity">
    <text evidence="1">Belongs to the LysR transcriptional regulatory family.</text>
</comment>
<dbReference type="PANTHER" id="PTHR30346:SF29">
    <property type="entry name" value="LYSR SUBSTRATE-BINDING"/>
    <property type="match status" value="1"/>
</dbReference>
<proteinExistence type="inferred from homology"/>
<comment type="caution">
    <text evidence="6">The sequence shown here is derived from an EMBL/GenBank/DDBJ whole genome shotgun (WGS) entry which is preliminary data.</text>
</comment>
<evidence type="ECO:0000256" key="1">
    <source>
        <dbReference type="ARBA" id="ARBA00009437"/>
    </source>
</evidence>
<dbReference type="Gene3D" id="3.40.190.290">
    <property type="match status" value="1"/>
</dbReference>
<evidence type="ECO:0000256" key="3">
    <source>
        <dbReference type="ARBA" id="ARBA00023125"/>
    </source>
</evidence>
<dbReference type="Pfam" id="PF00126">
    <property type="entry name" value="HTH_1"/>
    <property type="match status" value="1"/>
</dbReference>
<dbReference type="InterPro" id="IPR036390">
    <property type="entry name" value="WH_DNA-bd_sf"/>
</dbReference>
<accession>A0A9D1YYW9</accession>
<evidence type="ECO:0000259" key="5">
    <source>
        <dbReference type="PROSITE" id="PS50931"/>
    </source>
</evidence>
<dbReference type="GO" id="GO:0003700">
    <property type="term" value="F:DNA-binding transcription factor activity"/>
    <property type="evidence" value="ECO:0007669"/>
    <property type="project" value="InterPro"/>
</dbReference>
<name>A0A9D1YYW9_9MICO</name>
<dbReference type="GO" id="GO:0003677">
    <property type="term" value="F:DNA binding"/>
    <property type="evidence" value="ECO:0007669"/>
    <property type="project" value="UniProtKB-KW"/>
</dbReference>
<dbReference type="EMBL" id="DXDC01000287">
    <property type="protein sequence ID" value="HIY66476.1"/>
    <property type="molecule type" value="Genomic_DNA"/>
</dbReference>
<dbReference type="SUPFAM" id="SSF53850">
    <property type="entry name" value="Periplasmic binding protein-like II"/>
    <property type="match status" value="1"/>
</dbReference>
<dbReference type="SUPFAM" id="SSF46785">
    <property type="entry name" value="Winged helix' DNA-binding domain"/>
    <property type="match status" value="1"/>
</dbReference>
<reference evidence="6" key="2">
    <citation type="submission" date="2021-04" db="EMBL/GenBank/DDBJ databases">
        <authorList>
            <person name="Gilroy R."/>
        </authorList>
    </citation>
    <scope>NUCLEOTIDE SEQUENCE</scope>
    <source>
        <strain evidence="6">ChiGjej1B1-98</strain>
    </source>
</reference>
<gene>
    <name evidence="6" type="ORF">H9830_09395</name>
</gene>
<sequence length="302" mass="32207">MYNPRELHAFLAIVETGSVSAAAAMLYLTQPTLSRRIAALERSVGLPLFRRMPQGMAPTPAGKRLAPIARDLVTRSSRAAAVMTAEAAREHAFTVACPETTGNGFAAPYLAEGGPIGDVRPVLPADVYDQLQRGADIAVNTSPPPAGLRSRELAYLGVRCMVPAGHPFYDRDRVELREVAAGPFVMPGAGSAVSRIVSRAANSAGFTLDVLRTSNGTLAQAHTAAGRGPALVVEEPHFELHGVPLEHEDEPMVIGFYAGWEPLHYADAEIAGAVEGFGRFMRRQIRTLGLSTPHTDALHAML</sequence>
<dbReference type="PROSITE" id="PS50931">
    <property type="entry name" value="HTH_LYSR"/>
    <property type="match status" value="1"/>
</dbReference>
<protein>
    <submittedName>
        <fullName evidence="6">LysR family transcriptional regulator</fullName>
    </submittedName>
</protein>
<evidence type="ECO:0000313" key="7">
    <source>
        <dbReference type="Proteomes" id="UP000824005"/>
    </source>
</evidence>
<dbReference type="Proteomes" id="UP000824005">
    <property type="component" value="Unassembled WGS sequence"/>
</dbReference>
<dbReference type="Gene3D" id="1.10.10.10">
    <property type="entry name" value="Winged helix-like DNA-binding domain superfamily/Winged helix DNA-binding domain"/>
    <property type="match status" value="1"/>
</dbReference>
<reference evidence="6" key="1">
    <citation type="journal article" date="2021" name="PeerJ">
        <title>Extensive microbial diversity within the chicken gut microbiome revealed by metagenomics and culture.</title>
        <authorList>
            <person name="Gilroy R."/>
            <person name="Ravi A."/>
            <person name="Getino M."/>
            <person name="Pursley I."/>
            <person name="Horton D.L."/>
            <person name="Alikhan N.F."/>
            <person name="Baker D."/>
            <person name="Gharbi K."/>
            <person name="Hall N."/>
            <person name="Watson M."/>
            <person name="Adriaenssens E.M."/>
            <person name="Foster-Nyarko E."/>
            <person name="Jarju S."/>
            <person name="Secka A."/>
            <person name="Antonio M."/>
            <person name="Oren A."/>
            <person name="Chaudhuri R.R."/>
            <person name="La Ragione R."/>
            <person name="Hildebrand F."/>
            <person name="Pallen M.J."/>
        </authorList>
    </citation>
    <scope>NUCLEOTIDE SEQUENCE</scope>
    <source>
        <strain evidence="6">ChiGjej1B1-98</strain>
    </source>
</reference>
<dbReference type="PANTHER" id="PTHR30346">
    <property type="entry name" value="TRANSCRIPTIONAL DUAL REGULATOR HCAR-RELATED"/>
    <property type="match status" value="1"/>
</dbReference>
<feature type="domain" description="HTH lysR-type" evidence="5">
    <location>
        <begin position="1"/>
        <end position="59"/>
    </location>
</feature>
<keyword evidence="3" id="KW-0238">DNA-binding</keyword>
<evidence type="ECO:0000256" key="2">
    <source>
        <dbReference type="ARBA" id="ARBA00023015"/>
    </source>
</evidence>
<dbReference type="InterPro" id="IPR036388">
    <property type="entry name" value="WH-like_DNA-bd_sf"/>
</dbReference>
<dbReference type="InterPro" id="IPR000847">
    <property type="entry name" value="LysR_HTH_N"/>
</dbReference>
<dbReference type="AlphaFoldDB" id="A0A9D1YYW9"/>
<dbReference type="GO" id="GO:0032993">
    <property type="term" value="C:protein-DNA complex"/>
    <property type="evidence" value="ECO:0007669"/>
    <property type="project" value="TreeGrafter"/>
</dbReference>
<evidence type="ECO:0000313" key="6">
    <source>
        <dbReference type="EMBL" id="HIY66476.1"/>
    </source>
</evidence>